<keyword evidence="3 8" id="KW-0813">Transport</keyword>
<gene>
    <name evidence="10" type="ORF">DRV84_09725</name>
</gene>
<keyword evidence="7 8" id="KW-0472">Membrane</keyword>
<dbReference type="Gene3D" id="1.10.3720.10">
    <property type="entry name" value="MetI-like"/>
    <property type="match status" value="1"/>
</dbReference>
<sequence length="284" mass="30113">MSAPSEKPTPGWLAALPAAWLAVFFLVPFAIMLGVSVAHRVPGGFYEPGFELASYARFLTPFFGKILLTSVALSAGAAAICVALAFPFTVILARMGRRAQTLVLVALLAVLSLSEVIIGFSLSTLLSKTAGIGNFFAWLGLIAESRAYTPSFFALMTGLCYLALPYAVLVLYPPVSRLDPELGEAARIMGASPMRAFWTVTVPMLRAPLMGAGILVFVFTLGVYLLPQVLGQPAHWTLSVHITDQAIFQSNLPFAAAMAVLLLIVSLALVGLTLLLGRDRAGAA</sequence>
<dbReference type="InterPro" id="IPR000515">
    <property type="entry name" value="MetI-like"/>
</dbReference>
<accession>A0A3D9BS03</accession>
<evidence type="ECO:0000256" key="5">
    <source>
        <dbReference type="ARBA" id="ARBA00022692"/>
    </source>
</evidence>
<feature type="domain" description="ABC transmembrane type-1" evidence="9">
    <location>
        <begin position="67"/>
        <end position="273"/>
    </location>
</feature>
<dbReference type="Proteomes" id="UP000257131">
    <property type="component" value="Unassembled WGS sequence"/>
</dbReference>
<evidence type="ECO:0000256" key="3">
    <source>
        <dbReference type="ARBA" id="ARBA00022448"/>
    </source>
</evidence>
<feature type="transmembrane region" description="Helical" evidence="8">
    <location>
        <begin position="147"/>
        <end position="172"/>
    </location>
</feature>
<keyword evidence="4" id="KW-1003">Cell membrane</keyword>
<dbReference type="InterPro" id="IPR035906">
    <property type="entry name" value="MetI-like_sf"/>
</dbReference>
<dbReference type="PANTHER" id="PTHR42929">
    <property type="entry name" value="INNER MEMBRANE ABC TRANSPORTER PERMEASE PROTEIN YDCU-RELATED-RELATED"/>
    <property type="match status" value="1"/>
</dbReference>
<dbReference type="AlphaFoldDB" id="A0A3D9BS03"/>
<feature type="transmembrane region" description="Helical" evidence="8">
    <location>
        <begin position="204"/>
        <end position="226"/>
    </location>
</feature>
<reference evidence="10 11" key="1">
    <citation type="journal article" date="2017" name="Int. J. Syst. Evol. Microbiol.">
        <title>Rhodosalinus sediminis gen. nov., sp. nov., isolated from marine saltern.</title>
        <authorList>
            <person name="Guo L.Y."/>
            <person name="Ling S.K."/>
            <person name="Li C.M."/>
            <person name="Chen G.J."/>
            <person name="Du Z.J."/>
        </authorList>
    </citation>
    <scope>NUCLEOTIDE SEQUENCE [LARGE SCALE GENOMIC DNA]</scope>
    <source>
        <strain evidence="10 11">WDN1C137</strain>
    </source>
</reference>
<dbReference type="PANTHER" id="PTHR42929:SF1">
    <property type="entry name" value="INNER MEMBRANE ABC TRANSPORTER PERMEASE PROTEIN YDCU-RELATED"/>
    <property type="match status" value="1"/>
</dbReference>
<dbReference type="GO" id="GO:0055085">
    <property type="term" value="P:transmembrane transport"/>
    <property type="evidence" value="ECO:0007669"/>
    <property type="project" value="InterPro"/>
</dbReference>
<dbReference type="SUPFAM" id="SSF161098">
    <property type="entry name" value="MetI-like"/>
    <property type="match status" value="1"/>
</dbReference>
<feature type="transmembrane region" description="Helical" evidence="8">
    <location>
        <begin position="102"/>
        <end position="127"/>
    </location>
</feature>
<dbReference type="Pfam" id="PF00528">
    <property type="entry name" value="BPD_transp_1"/>
    <property type="match status" value="1"/>
</dbReference>
<name>A0A3D9BS03_9RHOB</name>
<evidence type="ECO:0000313" key="10">
    <source>
        <dbReference type="EMBL" id="REC56314.1"/>
    </source>
</evidence>
<comment type="caution">
    <text evidence="10">The sequence shown here is derived from an EMBL/GenBank/DDBJ whole genome shotgun (WGS) entry which is preliminary data.</text>
</comment>
<dbReference type="GO" id="GO:0005886">
    <property type="term" value="C:plasma membrane"/>
    <property type="evidence" value="ECO:0007669"/>
    <property type="project" value="UniProtKB-SubCell"/>
</dbReference>
<comment type="similarity">
    <text evidence="2">Belongs to the binding-protein-dependent transport system permease family. CysTW subfamily.</text>
</comment>
<evidence type="ECO:0000256" key="4">
    <source>
        <dbReference type="ARBA" id="ARBA00022475"/>
    </source>
</evidence>
<keyword evidence="6 8" id="KW-1133">Transmembrane helix</keyword>
<keyword evidence="11" id="KW-1185">Reference proteome</keyword>
<evidence type="ECO:0000256" key="6">
    <source>
        <dbReference type="ARBA" id="ARBA00022989"/>
    </source>
</evidence>
<evidence type="ECO:0000259" key="9">
    <source>
        <dbReference type="PROSITE" id="PS50928"/>
    </source>
</evidence>
<feature type="transmembrane region" description="Helical" evidence="8">
    <location>
        <begin position="66"/>
        <end position="90"/>
    </location>
</feature>
<evidence type="ECO:0000256" key="2">
    <source>
        <dbReference type="ARBA" id="ARBA00007069"/>
    </source>
</evidence>
<organism evidence="10 11">
    <name type="scientific">Rhodosalinus sediminis</name>
    <dbReference type="NCBI Taxonomy" id="1940533"/>
    <lineage>
        <taxon>Bacteria</taxon>
        <taxon>Pseudomonadati</taxon>
        <taxon>Pseudomonadota</taxon>
        <taxon>Alphaproteobacteria</taxon>
        <taxon>Rhodobacterales</taxon>
        <taxon>Paracoccaceae</taxon>
        <taxon>Rhodosalinus</taxon>
    </lineage>
</organism>
<evidence type="ECO:0000256" key="1">
    <source>
        <dbReference type="ARBA" id="ARBA00004651"/>
    </source>
</evidence>
<dbReference type="CDD" id="cd06261">
    <property type="entry name" value="TM_PBP2"/>
    <property type="match status" value="1"/>
</dbReference>
<evidence type="ECO:0000256" key="7">
    <source>
        <dbReference type="ARBA" id="ARBA00023136"/>
    </source>
</evidence>
<keyword evidence="5 8" id="KW-0812">Transmembrane</keyword>
<dbReference type="RefSeq" id="WP_115979835.1">
    <property type="nucleotide sequence ID" value="NZ_QOHR01000012.1"/>
</dbReference>
<dbReference type="PROSITE" id="PS50928">
    <property type="entry name" value="ABC_TM1"/>
    <property type="match status" value="1"/>
</dbReference>
<proteinExistence type="inferred from homology"/>
<dbReference type="OrthoDB" id="7056428at2"/>
<protein>
    <submittedName>
        <fullName evidence="10">ABC transporter permease</fullName>
    </submittedName>
</protein>
<evidence type="ECO:0000313" key="11">
    <source>
        <dbReference type="Proteomes" id="UP000257131"/>
    </source>
</evidence>
<comment type="subcellular location">
    <subcellularLocation>
        <location evidence="1 8">Cell membrane</location>
        <topology evidence="1 8">Multi-pass membrane protein</topology>
    </subcellularLocation>
</comment>
<evidence type="ECO:0000256" key="8">
    <source>
        <dbReference type="RuleBase" id="RU363032"/>
    </source>
</evidence>
<feature type="transmembrane region" description="Helical" evidence="8">
    <location>
        <begin position="254"/>
        <end position="276"/>
    </location>
</feature>
<dbReference type="EMBL" id="QOHR01000012">
    <property type="protein sequence ID" value="REC56314.1"/>
    <property type="molecule type" value="Genomic_DNA"/>
</dbReference>
<feature type="transmembrane region" description="Helical" evidence="8">
    <location>
        <begin position="12"/>
        <end position="38"/>
    </location>
</feature>